<dbReference type="Proteomes" id="UP000780801">
    <property type="component" value="Unassembled WGS sequence"/>
</dbReference>
<organism evidence="1 2">
    <name type="scientific">Lunasporangiospora selenospora</name>
    <dbReference type="NCBI Taxonomy" id="979761"/>
    <lineage>
        <taxon>Eukaryota</taxon>
        <taxon>Fungi</taxon>
        <taxon>Fungi incertae sedis</taxon>
        <taxon>Mucoromycota</taxon>
        <taxon>Mortierellomycotina</taxon>
        <taxon>Mortierellomycetes</taxon>
        <taxon>Mortierellales</taxon>
        <taxon>Mortierellaceae</taxon>
        <taxon>Lunasporangiospora</taxon>
    </lineage>
</organism>
<sequence length="105" mass="11872">MLADSYELQANDTWFPVEQHTLGASGSCRTKKIAEHAGIPNHEFEIPAKIVETMTDVLQGFDFETCWLELEQQIQDNDTGDVVENPLEVESQDDNDFRTVTVKLS</sequence>
<dbReference type="AlphaFoldDB" id="A0A9P6KDU4"/>
<dbReference type="EMBL" id="JAABOA010001585">
    <property type="protein sequence ID" value="KAF9581261.1"/>
    <property type="molecule type" value="Genomic_DNA"/>
</dbReference>
<gene>
    <name evidence="1" type="ORF">BGW38_001783</name>
</gene>
<name>A0A9P6KDU4_9FUNG</name>
<comment type="caution">
    <text evidence="1">The sequence shown here is derived from an EMBL/GenBank/DDBJ whole genome shotgun (WGS) entry which is preliminary data.</text>
</comment>
<proteinExistence type="predicted"/>
<protein>
    <submittedName>
        <fullName evidence="1">Uncharacterized protein</fullName>
    </submittedName>
</protein>
<accession>A0A9P6KDU4</accession>
<keyword evidence="2" id="KW-1185">Reference proteome</keyword>
<evidence type="ECO:0000313" key="1">
    <source>
        <dbReference type="EMBL" id="KAF9581261.1"/>
    </source>
</evidence>
<evidence type="ECO:0000313" key="2">
    <source>
        <dbReference type="Proteomes" id="UP000780801"/>
    </source>
</evidence>
<reference evidence="1" key="1">
    <citation type="journal article" date="2020" name="Fungal Divers.">
        <title>Resolving the Mortierellaceae phylogeny through synthesis of multi-gene phylogenetics and phylogenomics.</title>
        <authorList>
            <person name="Vandepol N."/>
            <person name="Liber J."/>
            <person name="Desiro A."/>
            <person name="Na H."/>
            <person name="Kennedy M."/>
            <person name="Barry K."/>
            <person name="Grigoriev I.V."/>
            <person name="Miller A.N."/>
            <person name="O'Donnell K."/>
            <person name="Stajich J.E."/>
            <person name="Bonito G."/>
        </authorList>
    </citation>
    <scope>NUCLEOTIDE SEQUENCE</scope>
    <source>
        <strain evidence="1">KOD1015</strain>
    </source>
</reference>